<dbReference type="AlphaFoldDB" id="A0A4Q1K574"/>
<evidence type="ECO:0000313" key="3">
    <source>
        <dbReference type="Proteomes" id="UP000290283"/>
    </source>
</evidence>
<keyword evidence="3" id="KW-1185">Reference proteome</keyword>
<evidence type="ECO:0000256" key="1">
    <source>
        <dbReference type="SAM" id="SignalP"/>
    </source>
</evidence>
<protein>
    <recommendedName>
        <fullName evidence="4">YD repeat-containing protein</fullName>
    </recommendedName>
</protein>
<dbReference type="PROSITE" id="PS51257">
    <property type="entry name" value="PROKAR_LIPOPROTEIN"/>
    <property type="match status" value="1"/>
</dbReference>
<dbReference type="RefSeq" id="WP_129433302.1">
    <property type="nucleotide sequence ID" value="NZ_SBKO01000001.1"/>
</dbReference>
<dbReference type="Proteomes" id="UP000290283">
    <property type="component" value="Unassembled WGS sequence"/>
</dbReference>
<proteinExistence type="predicted"/>
<gene>
    <name evidence="2" type="ORF">EQG63_00765</name>
</gene>
<dbReference type="EMBL" id="SBKO01000001">
    <property type="protein sequence ID" value="RXR20495.1"/>
    <property type="molecule type" value="Genomic_DNA"/>
</dbReference>
<dbReference type="OrthoDB" id="1444189at2"/>
<organism evidence="2 3">
    <name type="scientific">Flavobacterium amnicola</name>
    <dbReference type="NCBI Taxonomy" id="2506422"/>
    <lineage>
        <taxon>Bacteria</taxon>
        <taxon>Pseudomonadati</taxon>
        <taxon>Bacteroidota</taxon>
        <taxon>Flavobacteriia</taxon>
        <taxon>Flavobacteriales</taxon>
        <taxon>Flavobacteriaceae</taxon>
        <taxon>Flavobacterium</taxon>
    </lineage>
</organism>
<accession>A0A4Q1K574</accession>
<comment type="caution">
    <text evidence="2">The sequence shown here is derived from an EMBL/GenBank/DDBJ whole genome shotgun (WGS) entry which is preliminary data.</text>
</comment>
<name>A0A4Q1K574_9FLAO</name>
<feature type="chain" id="PRO_5020535489" description="YD repeat-containing protein" evidence="1">
    <location>
        <begin position="23"/>
        <end position="255"/>
    </location>
</feature>
<feature type="signal peptide" evidence="1">
    <location>
        <begin position="1"/>
        <end position="22"/>
    </location>
</feature>
<keyword evidence="1" id="KW-0732">Signal</keyword>
<evidence type="ECO:0000313" key="2">
    <source>
        <dbReference type="EMBL" id="RXR20495.1"/>
    </source>
</evidence>
<reference evidence="3" key="1">
    <citation type="submission" date="2019-01" db="EMBL/GenBank/DDBJ databases">
        <title>Cytophagaceae bacterium strain CAR-16.</title>
        <authorList>
            <person name="Chen W.-M."/>
        </authorList>
    </citation>
    <scope>NUCLEOTIDE SEQUENCE [LARGE SCALE GENOMIC DNA]</scope>
    <source>
        <strain evidence="3">LLJ-11</strain>
    </source>
</reference>
<sequence length="255" mass="28726">MKKLILLLSAVALVFASCTSDADPLPVYTPPVADVNTTLPKKMIYTETGYPTETYNYFYNGNKLTKITDEFGYSKITYTGDLITLIQHYDDTNTLVASEHFTYNGSNKLVTNLYKDLESDYGSKETYVYNADGTVTVSKFGGDATTQNDDFGYYKMFFLNREVVKVENYDSTGVLGETTNLTYDGKNNPYKNIVGWAQLQYSSSQLAGAYQNVIHNDRPSEDYTNTYTYDANNFPLTETAKDASDVILSSTQYFY</sequence>
<evidence type="ECO:0008006" key="4">
    <source>
        <dbReference type="Google" id="ProtNLM"/>
    </source>
</evidence>